<keyword evidence="1" id="KW-0678">Repressor</keyword>
<dbReference type="Pfam" id="PF06445">
    <property type="entry name" value="GyrI-like"/>
    <property type="match status" value="1"/>
</dbReference>
<proteinExistence type="predicted"/>
<dbReference type="SUPFAM" id="SSF55136">
    <property type="entry name" value="Probable bacterial effector-binding domain"/>
    <property type="match status" value="1"/>
</dbReference>
<gene>
    <name evidence="6" type="ORF">SAMN04488530_11159</name>
</gene>
<dbReference type="CDD" id="cd00592">
    <property type="entry name" value="HTH_MerR-like"/>
    <property type="match status" value="1"/>
</dbReference>
<dbReference type="Proteomes" id="UP000243255">
    <property type="component" value="Unassembled WGS sequence"/>
</dbReference>
<evidence type="ECO:0000313" key="7">
    <source>
        <dbReference type="Proteomes" id="UP000243255"/>
    </source>
</evidence>
<keyword evidence="2" id="KW-0805">Transcription regulation</keyword>
<dbReference type="EMBL" id="FQWX01000011">
    <property type="protein sequence ID" value="SHG92274.1"/>
    <property type="molecule type" value="Genomic_DNA"/>
</dbReference>
<dbReference type="RefSeq" id="WP_073125605.1">
    <property type="nucleotide sequence ID" value="NZ_BAABCH010000100.1"/>
</dbReference>
<dbReference type="InterPro" id="IPR011256">
    <property type="entry name" value="Reg_factor_effector_dom_sf"/>
</dbReference>
<dbReference type="SUPFAM" id="SSF46955">
    <property type="entry name" value="Putative DNA-binding domain"/>
    <property type="match status" value="1"/>
</dbReference>
<dbReference type="Pfam" id="PF13411">
    <property type="entry name" value="MerR_1"/>
    <property type="match status" value="1"/>
</dbReference>
<feature type="domain" description="HTH merR-type" evidence="5">
    <location>
        <begin position="4"/>
        <end position="72"/>
    </location>
</feature>
<keyword evidence="4" id="KW-0804">Transcription</keyword>
<dbReference type="Gene3D" id="3.20.80.10">
    <property type="entry name" value="Regulatory factor, effector binding domain"/>
    <property type="match status" value="1"/>
</dbReference>
<dbReference type="Gene3D" id="1.10.1660.10">
    <property type="match status" value="1"/>
</dbReference>
<dbReference type="InterPro" id="IPR047057">
    <property type="entry name" value="MerR_fam"/>
</dbReference>
<protein>
    <submittedName>
        <fullName evidence="6">DNA-binding transcriptional regulator, MerR family</fullName>
    </submittedName>
</protein>
<name>A0A1M5NRP3_9FIRM</name>
<keyword evidence="7" id="KW-1185">Reference proteome</keyword>
<dbReference type="PANTHER" id="PTHR30204">
    <property type="entry name" value="REDOX-CYCLING DRUG-SENSING TRANSCRIPTIONAL ACTIVATOR SOXR"/>
    <property type="match status" value="1"/>
</dbReference>
<evidence type="ECO:0000256" key="2">
    <source>
        <dbReference type="ARBA" id="ARBA00023015"/>
    </source>
</evidence>
<keyword evidence="3 6" id="KW-0238">DNA-binding</keyword>
<dbReference type="GO" id="GO:0003677">
    <property type="term" value="F:DNA binding"/>
    <property type="evidence" value="ECO:0007669"/>
    <property type="project" value="UniProtKB-KW"/>
</dbReference>
<reference evidence="7" key="1">
    <citation type="submission" date="2016-11" db="EMBL/GenBank/DDBJ databases">
        <authorList>
            <person name="Varghese N."/>
            <person name="Submissions S."/>
        </authorList>
    </citation>
    <scope>NUCLEOTIDE SEQUENCE [LARGE SCALE GENOMIC DNA]</scope>
    <source>
        <strain evidence="7">DSM 2635</strain>
    </source>
</reference>
<dbReference type="OrthoDB" id="9773308at2"/>
<dbReference type="SMART" id="SM00871">
    <property type="entry name" value="AraC_E_bind"/>
    <property type="match status" value="1"/>
</dbReference>
<dbReference type="STRING" id="1121321.SAMN04488530_11159"/>
<dbReference type="SMART" id="SM00422">
    <property type="entry name" value="HTH_MERR"/>
    <property type="match status" value="1"/>
</dbReference>
<evidence type="ECO:0000256" key="1">
    <source>
        <dbReference type="ARBA" id="ARBA00022491"/>
    </source>
</evidence>
<dbReference type="PANTHER" id="PTHR30204:SF69">
    <property type="entry name" value="MERR-FAMILY TRANSCRIPTIONAL REGULATOR"/>
    <property type="match status" value="1"/>
</dbReference>
<dbReference type="InterPro" id="IPR000551">
    <property type="entry name" value="MerR-type_HTH_dom"/>
</dbReference>
<dbReference type="PROSITE" id="PS50937">
    <property type="entry name" value="HTH_MERR_2"/>
    <property type="match status" value="1"/>
</dbReference>
<dbReference type="AlphaFoldDB" id="A0A1M5NRP3"/>
<evidence type="ECO:0000256" key="4">
    <source>
        <dbReference type="ARBA" id="ARBA00023163"/>
    </source>
</evidence>
<dbReference type="InterPro" id="IPR009061">
    <property type="entry name" value="DNA-bd_dom_put_sf"/>
</dbReference>
<dbReference type="GO" id="GO:0003700">
    <property type="term" value="F:DNA-binding transcription factor activity"/>
    <property type="evidence" value="ECO:0007669"/>
    <property type="project" value="InterPro"/>
</dbReference>
<dbReference type="InterPro" id="IPR029442">
    <property type="entry name" value="GyrI-like"/>
</dbReference>
<dbReference type="InterPro" id="IPR010499">
    <property type="entry name" value="AraC_E-bd"/>
</dbReference>
<evidence type="ECO:0000313" key="6">
    <source>
        <dbReference type="EMBL" id="SHG92274.1"/>
    </source>
</evidence>
<organism evidence="6 7">
    <name type="scientific">Asaccharospora irregularis DSM 2635</name>
    <dbReference type="NCBI Taxonomy" id="1121321"/>
    <lineage>
        <taxon>Bacteria</taxon>
        <taxon>Bacillati</taxon>
        <taxon>Bacillota</taxon>
        <taxon>Clostridia</taxon>
        <taxon>Peptostreptococcales</taxon>
        <taxon>Peptostreptococcaceae</taxon>
        <taxon>Asaccharospora</taxon>
    </lineage>
</organism>
<evidence type="ECO:0000256" key="3">
    <source>
        <dbReference type="ARBA" id="ARBA00023125"/>
    </source>
</evidence>
<sequence length="277" mass="32947">MKDYYKIGEISKIYGIGRDSLMYYEELGIIKPFRDSNGYRMYSISDIWRLNLIKELRSLNFPMKKIKEYLDDRSIVSTNRILNEEIKLIDQKIEELIEHKKNIIKRLGSIKQVVEHTNLGEIRIVHIDKRKAIKLNGNIKRDEDFDFLIQKLQKEYEDRFNILGNNNIGSFFSIEAIKRDVFNEFESVFCFLEDDEDIYNIVVEGGYFVTLNYKGSNNDNRKHIKRMLKFIDDNNYKIKGKPIEIYKIDIHETGIVDEFITEVQIPILIQKDLILEK</sequence>
<accession>A0A1M5NRP3</accession>
<evidence type="ECO:0000259" key="5">
    <source>
        <dbReference type="PROSITE" id="PS50937"/>
    </source>
</evidence>